<dbReference type="AlphaFoldDB" id="A0AA37W2C1"/>
<reference evidence="5" key="1">
    <citation type="journal article" date="2014" name="Int. J. Syst. Evol. Microbiol.">
        <title>Complete genome sequence of Corynebacterium casei LMG S-19264T (=DSM 44701T), isolated from a smear-ripened cheese.</title>
        <authorList>
            <consortium name="US DOE Joint Genome Institute (JGI-PGF)"/>
            <person name="Walter F."/>
            <person name="Albersmeier A."/>
            <person name="Kalinowski J."/>
            <person name="Ruckert C."/>
        </authorList>
    </citation>
    <scope>NUCLEOTIDE SEQUENCE</scope>
    <source>
        <strain evidence="5">NBRC 101628</strain>
    </source>
</reference>
<evidence type="ECO:0000259" key="4">
    <source>
        <dbReference type="PROSITE" id="PS50887"/>
    </source>
</evidence>
<dbReference type="Pfam" id="PF00990">
    <property type="entry name" value="GGDEF"/>
    <property type="match status" value="1"/>
</dbReference>
<dbReference type="PROSITE" id="PS50883">
    <property type="entry name" value="EAL"/>
    <property type="match status" value="1"/>
</dbReference>
<dbReference type="InterPro" id="IPR043128">
    <property type="entry name" value="Rev_trsase/Diguanyl_cyclase"/>
</dbReference>
<dbReference type="NCBIfam" id="TIGR00254">
    <property type="entry name" value="GGDEF"/>
    <property type="match status" value="1"/>
</dbReference>
<dbReference type="Gene3D" id="3.30.70.270">
    <property type="match status" value="1"/>
</dbReference>
<dbReference type="InterPro" id="IPR029787">
    <property type="entry name" value="Nucleotide_cyclase"/>
</dbReference>
<dbReference type="PROSITE" id="PS50887">
    <property type="entry name" value="GGDEF"/>
    <property type="match status" value="1"/>
</dbReference>
<organism evidence="5 6">
    <name type="scientific">Paraferrimonas sedimenticola</name>
    <dbReference type="NCBI Taxonomy" id="375674"/>
    <lineage>
        <taxon>Bacteria</taxon>
        <taxon>Pseudomonadati</taxon>
        <taxon>Pseudomonadota</taxon>
        <taxon>Gammaproteobacteria</taxon>
        <taxon>Alteromonadales</taxon>
        <taxon>Ferrimonadaceae</taxon>
        <taxon>Paraferrimonas</taxon>
    </lineage>
</organism>
<protein>
    <recommendedName>
        <fullName evidence="7">Diguanylate cyclase (GGDEF) domain-containing protein</fullName>
    </recommendedName>
</protein>
<evidence type="ECO:0000313" key="5">
    <source>
        <dbReference type="EMBL" id="GLP97483.1"/>
    </source>
</evidence>
<dbReference type="InterPro" id="IPR052155">
    <property type="entry name" value="Biofilm_reg_signaling"/>
</dbReference>
<dbReference type="SUPFAM" id="SSF55073">
    <property type="entry name" value="Nucleotide cyclase"/>
    <property type="match status" value="1"/>
</dbReference>
<evidence type="ECO:0000256" key="2">
    <source>
        <dbReference type="SAM" id="Coils"/>
    </source>
</evidence>
<evidence type="ECO:0008006" key="7">
    <source>
        <dbReference type="Google" id="ProtNLM"/>
    </source>
</evidence>
<dbReference type="PANTHER" id="PTHR44757:SF2">
    <property type="entry name" value="BIOFILM ARCHITECTURE MAINTENANCE PROTEIN MBAA"/>
    <property type="match status" value="1"/>
</dbReference>
<evidence type="ECO:0000313" key="6">
    <source>
        <dbReference type="Proteomes" id="UP001161422"/>
    </source>
</evidence>
<keyword evidence="6" id="KW-1185">Reference proteome</keyword>
<dbReference type="SUPFAM" id="SSF141868">
    <property type="entry name" value="EAL domain-like"/>
    <property type="match status" value="1"/>
</dbReference>
<feature type="domain" description="GGDEF" evidence="4">
    <location>
        <begin position="119"/>
        <end position="253"/>
    </location>
</feature>
<name>A0AA37W2C1_9GAMM</name>
<keyword evidence="2" id="KW-0175">Coiled coil</keyword>
<dbReference type="EMBL" id="BSNC01000006">
    <property type="protein sequence ID" value="GLP97483.1"/>
    <property type="molecule type" value="Genomic_DNA"/>
</dbReference>
<dbReference type="GO" id="GO:0003824">
    <property type="term" value="F:catalytic activity"/>
    <property type="evidence" value="ECO:0007669"/>
    <property type="project" value="UniProtKB-ARBA"/>
</dbReference>
<dbReference type="RefSeq" id="WP_095504677.1">
    <property type="nucleotide sequence ID" value="NZ_BSNC01000006.1"/>
</dbReference>
<feature type="coiled-coil region" evidence="2">
    <location>
        <begin position="6"/>
        <end position="83"/>
    </location>
</feature>
<feature type="coiled-coil region" evidence="2">
    <location>
        <begin position="367"/>
        <end position="394"/>
    </location>
</feature>
<dbReference type="InterPro" id="IPR001633">
    <property type="entry name" value="EAL_dom"/>
</dbReference>
<dbReference type="Gene3D" id="3.20.20.450">
    <property type="entry name" value="EAL domain"/>
    <property type="match status" value="1"/>
</dbReference>
<comment type="caution">
    <text evidence="5">The sequence shown here is derived from an EMBL/GenBank/DDBJ whole genome shotgun (WGS) entry which is preliminary data.</text>
</comment>
<dbReference type="SMART" id="SM00052">
    <property type="entry name" value="EAL"/>
    <property type="match status" value="1"/>
</dbReference>
<gene>
    <name evidence="5" type="ORF">GCM10007895_27900</name>
</gene>
<dbReference type="Pfam" id="PF00563">
    <property type="entry name" value="EAL"/>
    <property type="match status" value="1"/>
</dbReference>
<dbReference type="CDD" id="cd01949">
    <property type="entry name" value="GGDEF"/>
    <property type="match status" value="1"/>
</dbReference>
<dbReference type="PANTHER" id="PTHR44757">
    <property type="entry name" value="DIGUANYLATE CYCLASE DGCP"/>
    <property type="match status" value="1"/>
</dbReference>
<dbReference type="InterPro" id="IPR035919">
    <property type="entry name" value="EAL_sf"/>
</dbReference>
<evidence type="ECO:0000256" key="1">
    <source>
        <dbReference type="ARBA" id="ARBA00001946"/>
    </source>
</evidence>
<evidence type="ECO:0000259" key="3">
    <source>
        <dbReference type="PROSITE" id="PS50883"/>
    </source>
</evidence>
<feature type="domain" description="EAL" evidence="3">
    <location>
        <begin position="262"/>
        <end position="515"/>
    </location>
</feature>
<dbReference type="FunFam" id="3.30.70.270:FF:000001">
    <property type="entry name" value="Diguanylate cyclase domain protein"/>
    <property type="match status" value="1"/>
</dbReference>
<reference evidence="5" key="2">
    <citation type="submission" date="2023-01" db="EMBL/GenBank/DDBJ databases">
        <title>Draft genome sequence of Paraferrimonas sedimenticola strain NBRC 101628.</title>
        <authorList>
            <person name="Sun Q."/>
            <person name="Mori K."/>
        </authorList>
    </citation>
    <scope>NUCLEOTIDE SEQUENCE</scope>
    <source>
        <strain evidence="5">NBRC 101628</strain>
    </source>
</reference>
<dbReference type="CDD" id="cd01948">
    <property type="entry name" value="EAL"/>
    <property type="match status" value="1"/>
</dbReference>
<dbReference type="Proteomes" id="UP001161422">
    <property type="component" value="Unassembled WGS sequence"/>
</dbReference>
<dbReference type="InterPro" id="IPR000160">
    <property type="entry name" value="GGDEF_dom"/>
</dbReference>
<dbReference type="SMART" id="SM00267">
    <property type="entry name" value="GGDEF"/>
    <property type="match status" value="1"/>
</dbReference>
<proteinExistence type="predicted"/>
<sequence length="516" mass="58914">MDSTAKDALSLENRHLKQRLEEAQQQLEQAREELLSASQAQAKFEIQQHQALEQLVKARTEKMEQLNHALQCEVQQRRKAEQQLMFDARHDSLTQLPNRALFHDRLAQALRHVKRHPGDNLALLFIDLDKFKSINDSFGHNVGDALLIEVAQRLLLCIRDNDTLARLSGDEFVILLDSIDSRTAVRDVAERVISTIAEPYQLEGNSIYCSASVGIALSGRHQFETSASLLRDADAAMYQAKHTGRGSYVFFDQELHRNQLSQAHLENELRHALSHKELDLYLMPLYHLDQAQITGYEVLLRWQHPTRGLILPREFLPVASQSGLMLEVDRYVLQALEKAADQLQSLPSNVQLQINLSTDHLKHQTNLGKLMRVIRRLRARLSNLALEFDEQSLNQGFKQHLESIQRLRRLKVQIGIDGYGAGYSSFLALTDLDADYLKMDRQFVNSLIDSDRSQNLVKSFAAMARNLSYQLIASGVEHPKQVSLLRQLGCTQAQGYWHSEPLPLEEVIAHYHHVDL</sequence>
<comment type="cofactor">
    <cofactor evidence="1">
        <name>Mg(2+)</name>
        <dbReference type="ChEBI" id="CHEBI:18420"/>
    </cofactor>
</comment>
<accession>A0AA37W2C1</accession>